<accession>A0ABP4Y5L1</accession>
<sequence>MRRIIGAAAALLIVLTGLVMTPSVATADEPVTATTTKLTVSPGVSIPGDTVEFTVDVTADDGARPSGYFAVSIPGWGSSHGRVVNGTAVVQHVAGHNWPEIAPGTYTATARFTPDNTYAESISSPVTFTVASAPAPTHTAVSLSQNPVVAGQSTLVTATVGSTVPGQVATGVVSFSVNGQHLANVSLFGGTASTPFVPRTAGNYVITAFYTGEGTMAPSSSTAILTAMAPLTVPTTTTVTGSPDSAMHGDPVELTASVSAVLPALARSSDPMPTGTVEFREGSTSLGTATLDDGTASLTLSNLAPGTHRITARYSGADGFDASDSEDPFTVTITARPMSIASRTTVSASPDRVEAGSEVALVADVSPLPVERPAPASARAADASAPTGSVEFFVDGASVGTASLSDGIATLKTSSLAVGTHRITAAYRGDDVFASSESDQAATVTVVAKPSVKPTPTPKPTAKPGATTAPSKTQGGAQLATTGADPTGSLVLGGVLLVAGSVLTLIHVRRRAAGTARATAQ</sequence>
<organism evidence="5 6">
    <name type="scientific">Leucobacter iarius</name>
    <dbReference type="NCBI Taxonomy" id="333963"/>
    <lineage>
        <taxon>Bacteria</taxon>
        <taxon>Bacillati</taxon>
        <taxon>Actinomycetota</taxon>
        <taxon>Actinomycetes</taxon>
        <taxon>Micrococcales</taxon>
        <taxon>Microbacteriaceae</taxon>
        <taxon>Leucobacter</taxon>
    </lineage>
</organism>
<feature type="domain" description="Bacterial Ig-like" evidence="4">
    <location>
        <begin position="142"/>
        <end position="224"/>
    </location>
</feature>
<reference evidence="6" key="1">
    <citation type="journal article" date="2019" name="Int. J. Syst. Evol. Microbiol.">
        <title>The Global Catalogue of Microorganisms (GCM) 10K type strain sequencing project: providing services to taxonomists for standard genome sequencing and annotation.</title>
        <authorList>
            <consortium name="The Broad Institute Genomics Platform"/>
            <consortium name="The Broad Institute Genome Sequencing Center for Infectious Disease"/>
            <person name="Wu L."/>
            <person name="Ma J."/>
        </authorList>
    </citation>
    <scope>NUCLEOTIDE SEQUENCE [LARGE SCALE GENOMIC DNA]</scope>
    <source>
        <strain evidence="6">JCM 14736</strain>
    </source>
</reference>
<feature type="compositionally biased region" description="Low complexity" evidence="1">
    <location>
        <begin position="462"/>
        <end position="473"/>
    </location>
</feature>
<feature type="domain" description="Bacterial Ig-like" evidence="4">
    <location>
        <begin position="347"/>
        <end position="446"/>
    </location>
</feature>
<protein>
    <recommendedName>
        <fullName evidence="4">Bacterial Ig-like domain-containing protein</fullName>
    </recommendedName>
</protein>
<keyword evidence="2" id="KW-0812">Transmembrane</keyword>
<evidence type="ECO:0000256" key="1">
    <source>
        <dbReference type="SAM" id="MobiDB-lite"/>
    </source>
</evidence>
<evidence type="ECO:0000313" key="6">
    <source>
        <dbReference type="Proteomes" id="UP001500851"/>
    </source>
</evidence>
<keyword evidence="2" id="KW-0472">Membrane</keyword>
<dbReference type="EMBL" id="BAAAOB010000006">
    <property type="protein sequence ID" value="GAA1800133.1"/>
    <property type="molecule type" value="Genomic_DNA"/>
</dbReference>
<evidence type="ECO:0000256" key="2">
    <source>
        <dbReference type="SAM" id="Phobius"/>
    </source>
</evidence>
<comment type="caution">
    <text evidence="5">The sequence shown here is derived from an EMBL/GenBank/DDBJ whole genome shotgun (WGS) entry which is preliminary data.</text>
</comment>
<dbReference type="Gene3D" id="2.60.40.10">
    <property type="entry name" value="Immunoglobulins"/>
    <property type="match status" value="4"/>
</dbReference>
<proteinExistence type="predicted"/>
<feature type="chain" id="PRO_5045828644" description="Bacterial Ig-like domain-containing protein" evidence="3">
    <location>
        <begin position="28"/>
        <end position="521"/>
    </location>
</feature>
<dbReference type="Proteomes" id="UP001500851">
    <property type="component" value="Unassembled WGS sequence"/>
</dbReference>
<dbReference type="InterPro" id="IPR032109">
    <property type="entry name" value="Big_3_5"/>
</dbReference>
<keyword evidence="3" id="KW-0732">Signal</keyword>
<feature type="domain" description="Bacterial Ig-like" evidence="4">
    <location>
        <begin position="240"/>
        <end position="333"/>
    </location>
</feature>
<dbReference type="Pfam" id="PF16640">
    <property type="entry name" value="Big_3_5"/>
    <property type="match status" value="4"/>
</dbReference>
<keyword evidence="6" id="KW-1185">Reference proteome</keyword>
<gene>
    <name evidence="5" type="ORF">GCM10009768_31370</name>
</gene>
<keyword evidence="2" id="KW-1133">Transmembrane helix</keyword>
<feature type="domain" description="Bacterial Ig-like" evidence="4">
    <location>
        <begin position="38"/>
        <end position="131"/>
    </location>
</feature>
<feature type="transmembrane region" description="Helical" evidence="2">
    <location>
        <begin position="490"/>
        <end position="508"/>
    </location>
</feature>
<feature type="region of interest" description="Disordered" evidence="1">
    <location>
        <begin position="450"/>
        <end position="482"/>
    </location>
</feature>
<dbReference type="InterPro" id="IPR013783">
    <property type="entry name" value="Ig-like_fold"/>
</dbReference>
<evidence type="ECO:0000313" key="5">
    <source>
        <dbReference type="EMBL" id="GAA1800133.1"/>
    </source>
</evidence>
<evidence type="ECO:0000256" key="3">
    <source>
        <dbReference type="SAM" id="SignalP"/>
    </source>
</evidence>
<feature type="signal peptide" evidence="3">
    <location>
        <begin position="1"/>
        <end position="27"/>
    </location>
</feature>
<name>A0ABP4Y5L1_9MICO</name>
<evidence type="ECO:0000259" key="4">
    <source>
        <dbReference type="Pfam" id="PF16640"/>
    </source>
</evidence>